<keyword evidence="2" id="KW-1185">Reference proteome</keyword>
<evidence type="ECO:0000313" key="2">
    <source>
        <dbReference type="Proteomes" id="UP000078200"/>
    </source>
</evidence>
<organism evidence="1 2">
    <name type="scientific">Glossina austeni</name>
    <name type="common">Savannah tsetse fly</name>
    <dbReference type="NCBI Taxonomy" id="7395"/>
    <lineage>
        <taxon>Eukaryota</taxon>
        <taxon>Metazoa</taxon>
        <taxon>Ecdysozoa</taxon>
        <taxon>Arthropoda</taxon>
        <taxon>Hexapoda</taxon>
        <taxon>Insecta</taxon>
        <taxon>Pterygota</taxon>
        <taxon>Neoptera</taxon>
        <taxon>Endopterygota</taxon>
        <taxon>Diptera</taxon>
        <taxon>Brachycera</taxon>
        <taxon>Muscomorpha</taxon>
        <taxon>Hippoboscoidea</taxon>
        <taxon>Glossinidae</taxon>
        <taxon>Glossina</taxon>
    </lineage>
</organism>
<name>A0A1A9UTS5_GLOAU</name>
<reference evidence="1" key="1">
    <citation type="submission" date="2020-05" db="UniProtKB">
        <authorList>
            <consortium name="EnsemblMetazoa"/>
        </authorList>
    </citation>
    <scope>IDENTIFICATION</scope>
    <source>
        <strain evidence="1">TTRI</strain>
    </source>
</reference>
<protein>
    <submittedName>
        <fullName evidence="1">Uncharacterized protein</fullName>
    </submittedName>
</protein>
<dbReference type="AlphaFoldDB" id="A0A1A9UTS5"/>
<dbReference type="VEuPathDB" id="VectorBase:GAUT015005"/>
<dbReference type="EnsemblMetazoa" id="GAUT015005-RA">
    <property type="protein sequence ID" value="GAUT015005-PA"/>
    <property type="gene ID" value="GAUT015005"/>
</dbReference>
<sequence>MLTHLSDCHVQIEMAACHGLNFLTRPYIKGPSQYFCAASVMSSQPNQISSTVPKDIRANLPIVVVISDRQDLIKNYINNIKLRTPHLSEEQNNPLVTMLYYIIRVKVFYLKYRNKFIEYKQFNTLTYFCENSNSDSNPTLEKARLSMEDLTVLISHLTTDTLRRQGAQLMQAALNPNADLTTAGDQQLKDRQQ</sequence>
<accession>A0A1A9UTS5</accession>
<dbReference type="Proteomes" id="UP000078200">
    <property type="component" value="Unassembled WGS sequence"/>
</dbReference>
<evidence type="ECO:0000313" key="1">
    <source>
        <dbReference type="EnsemblMetazoa" id="GAUT015005-PA"/>
    </source>
</evidence>
<proteinExistence type="predicted"/>